<dbReference type="Gene3D" id="3.30.710.10">
    <property type="entry name" value="Potassium Channel Kv1.1, Chain A"/>
    <property type="match status" value="1"/>
</dbReference>
<dbReference type="PROSITE" id="PS50097">
    <property type="entry name" value="BTB"/>
    <property type="match status" value="1"/>
</dbReference>
<dbReference type="PROSITE" id="PS50144">
    <property type="entry name" value="MATH"/>
    <property type="match status" value="1"/>
</dbReference>
<keyword evidence="1" id="KW-0472">Membrane</keyword>
<dbReference type="EMBL" id="JBDODL010000526">
    <property type="protein sequence ID" value="MES1920133.1"/>
    <property type="molecule type" value="Genomic_DNA"/>
</dbReference>
<evidence type="ECO:0000313" key="5">
    <source>
        <dbReference type="Proteomes" id="UP001439008"/>
    </source>
</evidence>
<dbReference type="Proteomes" id="UP001439008">
    <property type="component" value="Unassembled WGS sequence"/>
</dbReference>
<dbReference type="Pfam" id="PF22486">
    <property type="entry name" value="MATH_2"/>
    <property type="match status" value="1"/>
</dbReference>
<evidence type="ECO:0000259" key="2">
    <source>
        <dbReference type="PROSITE" id="PS50097"/>
    </source>
</evidence>
<evidence type="ECO:0000313" key="4">
    <source>
        <dbReference type="EMBL" id="MES1920133.1"/>
    </source>
</evidence>
<feature type="transmembrane region" description="Helical" evidence="1">
    <location>
        <begin position="57"/>
        <end position="77"/>
    </location>
</feature>
<name>A0ABV2AKC8_9EUKA</name>
<feature type="domain" description="BTB" evidence="2">
    <location>
        <begin position="162"/>
        <end position="224"/>
    </location>
</feature>
<gene>
    <name evidence="4" type="ORF">MHBO_001847</name>
</gene>
<keyword evidence="1" id="KW-0812">Transmembrane</keyword>
<dbReference type="InterPro" id="IPR002083">
    <property type="entry name" value="MATH/TRAF_dom"/>
</dbReference>
<protein>
    <recommendedName>
        <fullName evidence="6">BTB domain-containing protein</fullName>
    </recommendedName>
</protein>
<dbReference type="SUPFAM" id="SSF49599">
    <property type="entry name" value="TRAF domain-like"/>
    <property type="match status" value="1"/>
</dbReference>
<evidence type="ECO:0008006" key="6">
    <source>
        <dbReference type="Google" id="ProtNLM"/>
    </source>
</evidence>
<feature type="domain" description="MATH" evidence="3">
    <location>
        <begin position="9"/>
        <end position="135"/>
    </location>
</feature>
<proteinExistence type="predicted"/>
<reference evidence="4 5" key="1">
    <citation type="journal article" date="2024" name="BMC Biol.">
        <title>Comparative genomics of Ascetosporea gives new insight into the evolutionary basis for animal parasitism in Rhizaria.</title>
        <authorList>
            <person name="Hiltunen Thoren M."/>
            <person name="Onut-Brannstrom I."/>
            <person name="Alfjorden A."/>
            <person name="Peckova H."/>
            <person name="Swords F."/>
            <person name="Hooper C."/>
            <person name="Holzer A.S."/>
            <person name="Bass D."/>
            <person name="Burki F."/>
        </authorList>
    </citation>
    <scope>NUCLEOTIDE SEQUENCE [LARGE SCALE GENOMIC DNA]</scope>
    <source>
        <strain evidence="4">20-A016</strain>
    </source>
</reference>
<evidence type="ECO:0000259" key="3">
    <source>
        <dbReference type="PROSITE" id="PS50144"/>
    </source>
</evidence>
<dbReference type="InterPro" id="IPR000210">
    <property type="entry name" value="BTB/POZ_dom"/>
</dbReference>
<dbReference type="InterPro" id="IPR008974">
    <property type="entry name" value="TRAF-like"/>
</dbReference>
<dbReference type="PANTHER" id="PTHR24413">
    <property type="entry name" value="SPECKLE-TYPE POZ PROTEIN"/>
    <property type="match status" value="1"/>
</dbReference>
<keyword evidence="1" id="KW-1133">Transmembrane helix</keyword>
<dbReference type="Gene3D" id="2.60.210.10">
    <property type="entry name" value="Apoptosis, Tumor Necrosis Factor Receptor Associated Protein 2, Chain A"/>
    <property type="match status" value="1"/>
</dbReference>
<keyword evidence="5" id="KW-1185">Reference proteome</keyword>
<sequence>MSENNVKNKLNYIWKISNFREVSTAFKIDSPIICSKGVMWQLRMYPRYKSDQFSQHTYVSIYIFCLGPFFPLAGWMLQIVDSLAHGGGLRGARRQFQFKSNASRGYRKFCRTSKLMSPRENYLNADGEICIKLSLDWESPRFAGKSSSDLLKKQLSENENLLDFSLKGPKWKIKVHKAVISGLSPLFERMFLSSYKENLANEAFFSDIDEKTIKGIVEFAYGGNALKLLKESVSSKIHKALKPVGCSDFSEKVQVVKRKRAEGDKSKICSGAPVLIEKSANYPFIKESLFRGNNETTISDINDFIGNNKNGPKSLNKIVFDEYFDAILKLFVASDRYLIDDLKRICENKIREMLSIENAVKTVKICLFVVPKIDFAQIINKNDDKSALDENNVKNEVFGMASKNLLFFVVEFIALNLERFFERNDFKRFIKKHSDFVSNVFLLAKRMDKMRTGKVSEIL</sequence>
<dbReference type="InterPro" id="IPR011333">
    <property type="entry name" value="SKP1/BTB/POZ_sf"/>
</dbReference>
<organism evidence="4 5">
    <name type="scientific">Bonamia ostreae</name>
    <dbReference type="NCBI Taxonomy" id="126728"/>
    <lineage>
        <taxon>Eukaryota</taxon>
        <taxon>Sar</taxon>
        <taxon>Rhizaria</taxon>
        <taxon>Endomyxa</taxon>
        <taxon>Ascetosporea</taxon>
        <taxon>Haplosporida</taxon>
        <taxon>Bonamia</taxon>
    </lineage>
</organism>
<dbReference type="Pfam" id="PF00651">
    <property type="entry name" value="BTB"/>
    <property type="match status" value="1"/>
</dbReference>
<accession>A0ABV2AKC8</accession>
<comment type="caution">
    <text evidence="4">The sequence shown here is derived from an EMBL/GenBank/DDBJ whole genome shotgun (WGS) entry which is preliminary data.</text>
</comment>
<dbReference type="SUPFAM" id="SSF54695">
    <property type="entry name" value="POZ domain"/>
    <property type="match status" value="1"/>
</dbReference>
<dbReference type="CDD" id="cd00121">
    <property type="entry name" value="MATH"/>
    <property type="match status" value="1"/>
</dbReference>
<evidence type="ECO:0000256" key="1">
    <source>
        <dbReference type="SAM" id="Phobius"/>
    </source>
</evidence>